<comment type="caution">
    <text evidence="3">The sequence shown here is derived from an EMBL/GenBank/DDBJ whole genome shotgun (WGS) entry which is preliminary data.</text>
</comment>
<feature type="region of interest" description="Disordered" evidence="1">
    <location>
        <begin position="93"/>
        <end position="118"/>
    </location>
</feature>
<organism evidence="3 4">
    <name type="scientific">Coemansia brasiliensis</name>
    <dbReference type="NCBI Taxonomy" id="2650707"/>
    <lineage>
        <taxon>Eukaryota</taxon>
        <taxon>Fungi</taxon>
        <taxon>Fungi incertae sedis</taxon>
        <taxon>Zoopagomycota</taxon>
        <taxon>Kickxellomycotina</taxon>
        <taxon>Kickxellomycetes</taxon>
        <taxon>Kickxellales</taxon>
        <taxon>Kickxellaceae</taxon>
        <taxon>Coemansia</taxon>
    </lineage>
</organism>
<feature type="compositionally biased region" description="Polar residues" evidence="1">
    <location>
        <begin position="93"/>
        <end position="107"/>
    </location>
</feature>
<keyword evidence="4" id="KW-1185">Reference proteome</keyword>
<sequence>MSATITMTTALQPLCLLPVSTAASDTKQKTAAQPANTLEASEQRAVNMLADKLYACNLEPTKSSVSSKLVFDKDALCDDGPYVHLSMEAANSPVKTPLSSGKQQPTHSLNSSSSLLHMQPVSNPFKTMMRAEPNTAPITSFPHTPWQPKQSGRLCVHCKRGNFL</sequence>
<dbReference type="Proteomes" id="UP001139887">
    <property type="component" value="Unassembled WGS sequence"/>
</dbReference>
<evidence type="ECO:0000313" key="3">
    <source>
        <dbReference type="EMBL" id="KAJ2846597.1"/>
    </source>
</evidence>
<protein>
    <submittedName>
        <fullName evidence="3">Uncharacterized protein</fullName>
    </submittedName>
</protein>
<feature type="signal peptide" evidence="2">
    <location>
        <begin position="1"/>
        <end position="22"/>
    </location>
</feature>
<gene>
    <name evidence="3" type="ORF">IWW36_004279</name>
</gene>
<evidence type="ECO:0000313" key="4">
    <source>
        <dbReference type="Proteomes" id="UP001139887"/>
    </source>
</evidence>
<dbReference type="AlphaFoldDB" id="A0A9W8IA11"/>
<name>A0A9W8IA11_9FUNG</name>
<feature type="non-terminal residue" evidence="3">
    <location>
        <position position="164"/>
    </location>
</feature>
<dbReference type="EMBL" id="JANBUW010000499">
    <property type="protein sequence ID" value="KAJ2846597.1"/>
    <property type="molecule type" value="Genomic_DNA"/>
</dbReference>
<keyword evidence="2" id="KW-0732">Signal</keyword>
<feature type="chain" id="PRO_5040941971" evidence="2">
    <location>
        <begin position="23"/>
        <end position="164"/>
    </location>
</feature>
<evidence type="ECO:0000256" key="2">
    <source>
        <dbReference type="SAM" id="SignalP"/>
    </source>
</evidence>
<accession>A0A9W8IA11</accession>
<reference evidence="3" key="1">
    <citation type="submission" date="2022-07" db="EMBL/GenBank/DDBJ databases">
        <title>Phylogenomic reconstructions and comparative analyses of Kickxellomycotina fungi.</title>
        <authorList>
            <person name="Reynolds N.K."/>
            <person name="Stajich J.E."/>
            <person name="Barry K."/>
            <person name="Grigoriev I.V."/>
            <person name="Crous P."/>
            <person name="Smith M.E."/>
        </authorList>
    </citation>
    <scope>NUCLEOTIDE SEQUENCE</scope>
    <source>
        <strain evidence="3">NRRL 1566</strain>
    </source>
</reference>
<proteinExistence type="predicted"/>
<dbReference type="OrthoDB" id="5568525at2759"/>
<evidence type="ECO:0000256" key="1">
    <source>
        <dbReference type="SAM" id="MobiDB-lite"/>
    </source>
</evidence>